<dbReference type="PANTHER" id="PTHR35902">
    <property type="entry name" value="S-LAYER DOMAIN-LIKE PROTEIN-RELATED"/>
    <property type="match status" value="1"/>
</dbReference>
<feature type="signal peptide" evidence="3">
    <location>
        <begin position="1"/>
        <end position="24"/>
    </location>
</feature>
<comment type="caution">
    <text evidence="4">The sequence shown here is derived from an EMBL/GenBank/DDBJ whole genome shotgun (WGS) entry which is preliminary data.</text>
</comment>
<dbReference type="RefSeq" id="WP_046444825.1">
    <property type="nucleotide sequence ID" value="NZ_LAYJ01000133.1"/>
</dbReference>
<organism evidence="4 5">
    <name type="scientific">Christensenella hongkongensis</name>
    <dbReference type="NCBI Taxonomy" id="270498"/>
    <lineage>
        <taxon>Bacteria</taxon>
        <taxon>Bacillati</taxon>
        <taxon>Bacillota</taxon>
        <taxon>Clostridia</taxon>
        <taxon>Christensenellales</taxon>
        <taxon>Christensenellaceae</taxon>
        <taxon>Christensenella</taxon>
    </lineage>
</organism>
<name>A0A0M2NGV2_9FIRM</name>
<dbReference type="EMBL" id="LAYJ01000133">
    <property type="protein sequence ID" value="KKI49500.1"/>
    <property type="molecule type" value="Genomic_DNA"/>
</dbReference>
<keyword evidence="2" id="KW-0812">Transmembrane</keyword>
<evidence type="ECO:0000256" key="3">
    <source>
        <dbReference type="SAM" id="SignalP"/>
    </source>
</evidence>
<reference evidence="4 5" key="1">
    <citation type="submission" date="2015-04" db="EMBL/GenBank/DDBJ databases">
        <title>Draft genome sequence of bacteremic isolate Catabacter hongkongensis type strain HKU16T.</title>
        <authorList>
            <person name="Lau S.K."/>
            <person name="Teng J.L."/>
            <person name="Huang Y."/>
            <person name="Curreem S.O."/>
            <person name="Tsui S.K."/>
            <person name="Woo P.C."/>
        </authorList>
    </citation>
    <scope>NUCLEOTIDE SEQUENCE [LARGE SCALE GENOMIC DNA]</scope>
    <source>
        <strain evidence="4 5">HKU16</strain>
    </source>
</reference>
<dbReference type="OrthoDB" id="1827276at2"/>
<dbReference type="Gene3D" id="2.60.40.10">
    <property type="entry name" value="Immunoglobulins"/>
    <property type="match status" value="1"/>
</dbReference>
<feature type="chain" id="PRO_5018118920" evidence="3">
    <location>
        <begin position="25"/>
        <end position="562"/>
    </location>
</feature>
<dbReference type="AlphaFoldDB" id="A0A0M2NGV2"/>
<evidence type="ECO:0000256" key="1">
    <source>
        <dbReference type="SAM" id="MobiDB-lite"/>
    </source>
</evidence>
<evidence type="ECO:0000256" key="2">
    <source>
        <dbReference type="SAM" id="Phobius"/>
    </source>
</evidence>
<feature type="compositionally biased region" description="Gly residues" evidence="1">
    <location>
        <begin position="194"/>
        <end position="205"/>
    </location>
</feature>
<keyword evidence="2" id="KW-1133">Transmembrane helix</keyword>
<feature type="region of interest" description="Disordered" evidence="1">
    <location>
        <begin position="167"/>
        <end position="209"/>
    </location>
</feature>
<evidence type="ECO:0000313" key="4">
    <source>
        <dbReference type="EMBL" id="KKI49500.1"/>
    </source>
</evidence>
<evidence type="ECO:0000313" key="5">
    <source>
        <dbReference type="Proteomes" id="UP000034076"/>
    </source>
</evidence>
<keyword evidence="3" id="KW-0732">Signal</keyword>
<dbReference type="PATRIC" id="fig|270498.16.peg.3172"/>
<dbReference type="PROSITE" id="PS51257">
    <property type="entry name" value="PROKAR_LIPOPROTEIN"/>
    <property type="match status" value="1"/>
</dbReference>
<protein>
    <submittedName>
        <fullName evidence="4">S-layer domain</fullName>
    </submittedName>
</protein>
<keyword evidence="5" id="KW-1185">Reference proteome</keyword>
<sequence>MKKRILVFVLVLLLAFGCMVPVAGATVPESNRGTALRIDATYLYPGMDNTYQGGYSPTVSDGQAQIVLPLIDGAGSQQVKAGAEVNISVNLGDPSKAPFVFNNYDTVVKKQSNSLADGSTRDSYLVNLDLPLAENRTNGNYPVVITAKYPIADGTVKMQEFTVFVKITDGSGPADPGGEPSSEPTPDEPAVDPGTGGGGGGGGGTASQPKVIISNYTISPDPVNAGERFTVDVTLTNTSKSTSVKNITVTFKSQTTDLMPGDNTNTAYIEKISPQKTADFSFSMIARADAKAGPQKIDIAIAYEDSQAAQLTAADEISVEVHQKIRLEYDPPKFPTQVYMGDSTSASLNLYNKGKNTLYNVTVTLDVPGLTPESSAFLGNMESGTAKTADIYAAVAPDPTAGMEPAGEDGMADGGGMAMAGMEAGVDMSVIGGADGPAGMAVNNEGDVKDGAAASGEAGADMAEMVQPGPVEGNFVVTYEDEYGEEYEIKVPVSTELVPMPDYNGGMEPGEDIPPEETGFPWWGWVLIAAGAAAVVIVVVLKKKKKKRAQELEEDMDDDDIL</sequence>
<dbReference type="InterPro" id="IPR013783">
    <property type="entry name" value="Ig-like_fold"/>
</dbReference>
<gene>
    <name evidence="4" type="ORF">CHK_3078</name>
</gene>
<accession>A0A0M2NGV2</accession>
<keyword evidence="2" id="KW-0472">Membrane</keyword>
<proteinExistence type="predicted"/>
<feature type="transmembrane region" description="Helical" evidence="2">
    <location>
        <begin position="522"/>
        <end position="541"/>
    </location>
</feature>
<dbReference type="Proteomes" id="UP000034076">
    <property type="component" value="Unassembled WGS sequence"/>
</dbReference>
<dbReference type="STRING" id="270498.CHK_3078"/>